<keyword evidence="3" id="KW-1185">Reference proteome</keyword>
<evidence type="ECO:0000313" key="2">
    <source>
        <dbReference type="EMBL" id="KAK7254529.1"/>
    </source>
</evidence>
<feature type="region of interest" description="Disordered" evidence="1">
    <location>
        <begin position="1"/>
        <end position="48"/>
    </location>
</feature>
<sequence length="324" mass="34539">MEPAAASPVQSFQPPAVSSPQPAAAAAATSPAPVDPKLYQRPMQAPMGEYPGTFPPAAQHFPTEVNRRLGQWTREEEAYAEKVAELFKTGRVPNCPEGTTMRALLADLLNCAPMRVSKKFSARAIGKCSYKRVKEDLSKEEADRRARARLSSQHSQQQRDLAWTQAAQQRDQHARYMMQQHQMQGRPPPHYFGGMPPMYHQAYGQGQVYVPGYPPQAAWGRDAAYPGMGYAAGANGAMPPTGPGGIMPAGEGAQMMAQGYFHPAYGHPGMGPPPGAQPPIPPLGAQPEGEPKAEGDEGAPAAFDGADAPADEAAAPAESVEFAP</sequence>
<dbReference type="EMBL" id="JBBJCI010000024">
    <property type="protein sequence ID" value="KAK7254529.1"/>
    <property type="molecule type" value="Genomic_DNA"/>
</dbReference>
<feature type="compositionally biased region" description="Polar residues" evidence="1">
    <location>
        <begin position="150"/>
        <end position="169"/>
    </location>
</feature>
<feature type="compositionally biased region" description="Pro residues" evidence="1">
    <location>
        <begin position="270"/>
        <end position="284"/>
    </location>
</feature>
<reference evidence="2 3" key="1">
    <citation type="submission" date="2024-03" db="EMBL/GenBank/DDBJ databases">
        <title>Aureococcus anophagefferens CCMP1851 and Kratosvirus quantuckense: Draft genome of a second virus-susceptible host strain in the model system.</title>
        <authorList>
            <person name="Chase E."/>
            <person name="Truchon A.R."/>
            <person name="Schepens W."/>
            <person name="Wilhelm S.W."/>
        </authorList>
    </citation>
    <scope>NUCLEOTIDE SEQUENCE [LARGE SCALE GENOMIC DNA]</scope>
    <source>
        <strain evidence="2 3">CCMP1851</strain>
    </source>
</reference>
<feature type="region of interest" description="Disordered" evidence="1">
    <location>
        <begin position="135"/>
        <end position="172"/>
    </location>
</feature>
<proteinExistence type="predicted"/>
<accession>A0ABR1GEM2</accession>
<evidence type="ECO:0000256" key="1">
    <source>
        <dbReference type="SAM" id="MobiDB-lite"/>
    </source>
</evidence>
<gene>
    <name evidence="2" type="ORF">SO694_000114123</name>
</gene>
<feature type="compositionally biased region" description="Basic and acidic residues" evidence="1">
    <location>
        <begin position="135"/>
        <end position="145"/>
    </location>
</feature>
<feature type="region of interest" description="Disordered" evidence="1">
    <location>
        <begin position="266"/>
        <end position="324"/>
    </location>
</feature>
<evidence type="ECO:0000313" key="3">
    <source>
        <dbReference type="Proteomes" id="UP001363151"/>
    </source>
</evidence>
<comment type="caution">
    <text evidence="2">The sequence shown here is derived from an EMBL/GenBank/DDBJ whole genome shotgun (WGS) entry which is preliminary data.</text>
</comment>
<organism evidence="2 3">
    <name type="scientific">Aureococcus anophagefferens</name>
    <name type="common">Harmful bloom alga</name>
    <dbReference type="NCBI Taxonomy" id="44056"/>
    <lineage>
        <taxon>Eukaryota</taxon>
        <taxon>Sar</taxon>
        <taxon>Stramenopiles</taxon>
        <taxon>Ochrophyta</taxon>
        <taxon>Pelagophyceae</taxon>
        <taxon>Pelagomonadales</taxon>
        <taxon>Pelagomonadaceae</taxon>
        <taxon>Aureococcus</taxon>
    </lineage>
</organism>
<feature type="compositionally biased region" description="Low complexity" evidence="1">
    <location>
        <begin position="7"/>
        <end position="36"/>
    </location>
</feature>
<dbReference type="Proteomes" id="UP001363151">
    <property type="component" value="Unassembled WGS sequence"/>
</dbReference>
<protein>
    <submittedName>
        <fullName evidence="2">Beta antigen</fullName>
    </submittedName>
</protein>
<name>A0ABR1GEM2_AURAN</name>
<feature type="compositionally biased region" description="Low complexity" evidence="1">
    <location>
        <begin position="298"/>
        <end position="318"/>
    </location>
</feature>
<dbReference type="PANTHER" id="PTHR35213">
    <property type="entry name" value="RING-TYPE DOMAIN-CONTAINING PROTEIN-RELATED"/>
    <property type="match status" value="1"/>
</dbReference>